<dbReference type="EMBL" id="VIGI01000002">
    <property type="protein sequence ID" value="KAB8303304.1"/>
    <property type="molecule type" value="Genomic_DNA"/>
</dbReference>
<protein>
    <submittedName>
        <fullName evidence="2">Uncharacterized protein</fullName>
    </submittedName>
</protein>
<feature type="transmembrane region" description="Helical" evidence="1">
    <location>
        <begin position="87"/>
        <end position="105"/>
    </location>
</feature>
<dbReference type="AlphaFoldDB" id="A0A5N6KHP7"/>
<gene>
    <name evidence="2" type="ORF">EYC80_004744</name>
</gene>
<proteinExistence type="predicted"/>
<evidence type="ECO:0000313" key="3">
    <source>
        <dbReference type="Proteomes" id="UP000326757"/>
    </source>
</evidence>
<sequence>MTFPFPPKSLLYIDTTKFYSSVYTLRLLRFYGFTAIRDFRAFDFIYGLMVLWFYGWFTNCVSFYFVSFSIASQSSSLSIIVSDGFNQTWGSFFLISYLLLSFFLARHKTTSQLAAGQQRGCIFLFV</sequence>
<accession>A0A5N6KHP7</accession>
<organism evidence="2 3">
    <name type="scientific">Monilinia laxa</name>
    <name type="common">Brown rot fungus</name>
    <name type="synonym">Sclerotinia laxa</name>
    <dbReference type="NCBI Taxonomy" id="61186"/>
    <lineage>
        <taxon>Eukaryota</taxon>
        <taxon>Fungi</taxon>
        <taxon>Dikarya</taxon>
        <taxon>Ascomycota</taxon>
        <taxon>Pezizomycotina</taxon>
        <taxon>Leotiomycetes</taxon>
        <taxon>Helotiales</taxon>
        <taxon>Sclerotiniaceae</taxon>
        <taxon>Monilinia</taxon>
    </lineage>
</organism>
<keyword evidence="1" id="KW-1133">Transmembrane helix</keyword>
<evidence type="ECO:0000313" key="2">
    <source>
        <dbReference type="EMBL" id="KAB8303304.1"/>
    </source>
</evidence>
<reference evidence="2 3" key="1">
    <citation type="submission" date="2019-06" db="EMBL/GenBank/DDBJ databases">
        <title>Genome Sequence of the Brown Rot Fungal Pathogen Monilinia laxa.</title>
        <authorList>
            <person name="De Miccolis Angelini R.M."/>
            <person name="Landi L."/>
            <person name="Abate D."/>
            <person name="Pollastro S."/>
            <person name="Romanazzi G."/>
            <person name="Faretra F."/>
        </authorList>
    </citation>
    <scope>NUCLEOTIDE SEQUENCE [LARGE SCALE GENOMIC DNA]</scope>
    <source>
        <strain evidence="2 3">Mlax316</strain>
    </source>
</reference>
<name>A0A5N6KHP7_MONLA</name>
<feature type="transmembrane region" description="Helical" evidence="1">
    <location>
        <begin position="44"/>
        <end position="67"/>
    </location>
</feature>
<keyword evidence="1" id="KW-0812">Transmembrane</keyword>
<keyword evidence="3" id="KW-1185">Reference proteome</keyword>
<comment type="caution">
    <text evidence="2">The sequence shown here is derived from an EMBL/GenBank/DDBJ whole genome shotgun (WGS) entry which is preliminary data.</text>
</comment>
<dbReference type="Proteomes" id="UP000326757">
    <property type="component" value="Unassembled WGS sequence"/>
</dbReference>
<evidence type="ECO:0000256" key="1">
    <source>
        <dbReference type="SAM" id="Phobius"/>
    </source>
</evidence>
<keyword evidence="1" id="KW-0472">Membrane</keyword>